<evidence type="ECO:0000313" key="2">
    <source>
        <dbReference type="EMBL" id="MBF8437019.1"/>
    </source>
</evidence>
<dbReference type="AlphaFoldDB" id="A0A931AUQ4"/>
<dbReference type="Pfam" id="PF03704">
    <property type="entry name" value="BTAD"/>
    <property type="match status" value="1"/>
</dbReference>
<dbReference type="InterPro" id="IPR005158">
    <property type="entry name" value="BTAD"/>
</dbReference>
<evidence type="ECO:0000313" key="3">
    <source>
        <dbReference type="Proteomes" id="UP000621436"/>
    </source>
</evidence>
<dbReference type="PANTHER" id="PTHR35807:SF2">
    <property type="entry name" value="TRANSCRIPTIONAL ACTIVATOR DOMAIN"/>
    <property type="match status" value="1"/>
</dbReference>
<dbReference type="Gene3D" id="1.10.10.10">
    <property type="entry name" value="Winged helix-like DNA-binding domain superfamily/Winged helix DNA-binding domain"/>
    <property type="match status" value="1"/>
</dbReference>
<dbReference type="Gene3D" id="1.25.40.10">
    <property type="entry name" value="Tetratricopeptide repeat domain"/>
    <property type="match status" value="1"/>
</dbReference>
<proteinExistence type="predicted"/>
<dbReference type="InterPro" id="IPR011990">
    <property type="entry name" value="TPR-like_helical_dom_sf"/>
</dbReference>
<feature type="domain" description="Bacterial transcriptional activator" evidence="1">
    <location>
        <begin position="108"/>
        <end position="212"/>
    </location>
</feature>
<gene>
    <name evidence="2" type="ORF">I0Q91_08020</name>
</gene>
<dbReference type="SMART" id="SM00028">
    <property type="entry name" value="TPR"/>
    <property type="match status" value="2"/>
</dbReference>
<evidence type="ECO:0000259" key="1">
    <source>
        <dbReference type="Pfam" id="PF03704"/>
    </source>
</evidence>
<name>A0A931AUQ4_9FIRM</name>
<dbReference type="EMBL" id="JADPIE010000004">
    <property type="protein sequence ID" value="MBF8437019.1"/>
    <property type="molecule type" value="Genomic_DNA"/>
</dbReference>
<dbReference type="RefSeq" id="WP_270453950.1">
    <property type="nucleotide sequence ID" value="NZ_JADPIE010000004.1"/>
</dbReference>
<dbReference type="InterPro" id="IPR036388">
    <property type="entry name" value="WH-like_DNA-bd_sf"/>
</dbReference>
<dbReference type="PANTHER" id="PTHR35807">
    <property type="entry name" value="TRANSCRIPTIONAL REGULATOR REDD-RELATED"/>
    <property type="match status" value="1"/>
</dbReference>
<sequence>MVPNYDNLIINTLGELSIKKGDEIIYTEQGPKLRKRWRLFLILLFNRGEKISDTRLIQELNLADNSNPNQALRALIYRLRQDIRNREGNFIFSENGGYIFNEGSPFWLDTEKFDQLIKKGNQVEAVEKIKYYRQAIQLYKGDFLENSELTSKELLNIRQHYRSKFTEIIKMAAEICKEQGDYQQAIELYETGLQVNNINVDFYYNLIQLLKEVKLPDQAVIKAEEAMSVFDNYDLEISAEFQQEISSLISMDNNLSMEDMISDEIENEKAFECGPITFSKIVNLERRRSKRQDREIYLVKFKLMRQVSPSEMIEAERILHKNLLDNLRVYDLITRLKPREYLLLLVDISEKEVEKIIGRIIEEYDESLPPPEIMLDYEYKKV</sequence>
<dbReference type="SUPFAM" id="SSF48452">
    <property type="entry name" value="TPR-like"/>
    <property type="match status" value="1"/>
</dbReference>
<reference evidence="2" key="1">
    <citation type="submission" date="2020-11" db="EMBL/GenBank/DDBJ databases">
        <title>Halonatronomonas betainensis gen. nov., sp. nov. a novel haloalkaliphilic representative of the family Halanaerobiacae capable of betaine degradation.</title>
        <authorList>
            <person name="Boltyanskaya Y."/>
            <person name="Kevbrin V."/>
            <person name="Detkova E."/>
            <person name="Grouzdev D.S."/>
            <person name="Koziaeva V."/>
            <person name="Zhilina T."/>
        </authorList>
    </citation>
    <scope>NUCLEOTIDE SEQUENCE</scope>
    <source>
        <strain evidence="2">Z-7014</strain>
    </source>
</reference>
<comment type="caution">
    <text evidence="2">The sequence shown here is derived from an EMBL/GenBank/DDBJ whole genome shotgun (WGS) entry which is preliminary data.</text>
</comment>
<keyword evidence="3" id="KW-1185">Reference proteome</keyword>
<protein>
    <recommendedName>
        <fullName evidence="1">Bacterial transcriptional activator domain-containing protein</fullName>
    </recommendedName>
</protein>
<dbReference type="InterPro" id="IPR051677">
    <property type="entry name" value="AfsR-DnrI-RedD_regulator"/>
</dbReference>
<dbReference type="Proteomes" id="UP000621436">
    <property type="component" value="Unassembled WGS sequence"/>
</dbReference>
<dbReference type="InterPro" id="IPR019734">
    <property type="entry name" value="TPR_rpt"/>
</dbReference>
<organism evidence="2 3">
    <name type="scientific">Halonatronomonas betaini</name>
    <dbReference type="NCBI Taxonomy" id="2778430"/>
    <lineage>
        <taxon>Bacteria</taxon>
        <taxon>Bacillati</taxon>
        <taxon>Bacillota</taxon>
        <taxon>Clostridia</taxon>
        <taxon>Halanaerobiales</taxon>
        <taxon>Halarsenatibacteraceae</taxon>
        <taxon>Halonatronomonas</taxon>
    </lineage>
</organism>
<accession>A0A931AUQ4</accession>